<dbReference type="Proteomes" id="UP000077521">
    <property type="component" value="Unassembled WGS sequence"/>
</dbReference>
<evidence type="ECO:0000313" key="2">
    <source>
        <dbReference type="Proteomes" id="UP000077521"/>
    </source>
</evidence>
<protein>
    <submittedName>
        <fullName evidence="1">Uncharacterized protein</fullName>
    </submittedName>
</protein>
<comment type="caution">
    <text evidence="1">The sequence shown here is derived from an EMBL/GenBank/DDBJ whole genome shotgun (WGS) entry which is preliminary data.</text>
</comment>
<reference evidence="1" key="2">
    <citation type="journal article" date="2019" name="IMA Fungus">
        <title>Genome sequencing and comparison of five Tilletia species to identify candidate genes for the detection of regulated species infecting wheat.</title>
        <authorList>
            <person name="Nguyen H.D.T."/>
            <person name="Sultana T."/>
            <person name="Kesanakurti P."/>
            <person name="Hambleton S."/>
        </authorList>
    </citation>
    <scope>NUCLEOTIDE SEQUENCE</scope>
    <source>
        <strain evidence="1">DAOMC 236416</strain>
    </source>
</reference>
<reference evidence="1" key="1">
    <citation type="submission" date="2016-04" db="EMBL/GenBank/DDBJ databases">
        <authorList>
            <person name="Nguyen H.D."/>
            <person name="Samba Siva P."/>
            <person name="Cullis J."/>
            <person name="Levesque C.A."/>
            <person name="Hambleton S."/>
        </authorList>
    </citation>
    <scope>NUCLEOTIDE SEQUENCE</scope>
    <source>
        <strain evidence="1">DAOMC 236416</strain>
    </source>
</reference>
<dbReference type="AlphaFoldDB" id="A0A177TJQ0"/>
<gene>
    <name evidence="1" type="ORF">A4X13_0g3396</name>
</gene>
<evidence type="ECO:0000313" key="1">
    <source>
        <dbReference type="EMBL" id="KAE8254516.1"/>
    </source>
</evidence>
<keyword evidence="2" id="KW-1185">Reference proteome</keyword>
<sequence length="71" mass="8107">MTFTQLSLQPQTSISRAPTQLSSFSSYSRHQHPLFAFEFSTITPWNNALPRPGKFEIPHIKVLHEVEVPIS</sequence>
<proteinExistence type="predicted"/>
<organism evidence="1 2">
    <name type="scientific">Tilletia indica</name>
    <dbReference type="NCBI Taxonomy" id="43049"/>
    <lineage>
        <taxon>Eukaryota</taxon>
        <taxon>Fungi</taxon>
        <taxon>Dikarya</taxon>
        <taxon>Basidiomycota</taxon>
        <taxon>Ustilaginomycotina</taxon>
        <taxon>Exobasidiomycetes</taxon>
        <taxon>Tilletiales</taxon>
        <taxon>Tilletiaceae</taxon>
        <taxon>Tilletia</taxon>
    </lineage>
</organism>
<accession>A0A177TJQ0</accession>
<name>A0A177TJQ0_9BASI</name>
<dbReference type="EMBL" id="LWDF02000188">
    <property type="protein sequence ID" value="KAE8254516.1"/>
    <property type="molecule type" value="Genomic_DNA"/>
</dbReference>